<keyword evidence="1" id="KW-0647">Proteasome</keyword>
<proteinExistence type="predicted"/>
<dbReference type="SUPFAM" id="SSF81296">
    <property type="entry name" value="E set domains"/>
    <property type="match status" value="1"/>
</dbReference>
<sequence>MQETSIKINLDKELFESNEFISGHVLVKTRVPLYIKKITLNFSKFRKMDICKLESPEGPKLKKVSNDTLEYSYDFILYETLDCELSCGAHKFPFKFNLKTMDSSTSEIKGIYFDFLVNVCNSYLLTSSIFLDGIFEPLYMCKKKVMVVDKIDILSTFQTKFELSTIMCLFYKTYTVKFSLNKFLYYSGDQLVLTVAFNKYIAKLVKNIECNLYEVLTIHSSDINFIRTRYIIGGNAQSSKNDFLINFRIPSTTPTCVNEDTFSLKILMFVNITFYNITPIRIKKYLQVVKKQIELPIEDSFEVLNGDTYEEKLLFLK</sequence>
<evidence type="ECO:0000313" key="1">
    <source>
        <dbReference type="EMBL" id="EQB61772.1"/>
    </source>
</evidence>
<dbReference type="HOGENOM" id="CLU_075601_0_0_1"/>
<dbReference type="InterPro" id="IPR014756">
    <property type="entry name" value="Ig_E-set"/>
</dbReference>
<keyword evidence="2" id="KW-1185">Reference proteome</keyword>
<organism evidence="1 2">
    <name type="scientific">Vairimorpha apis BRL 01</name>
    <dbReference type="NCBI Taxonomy" id="1037528"/>
    <lineage>
        <taxon>Eukaryota</taxon>
        <taxon>Fungi</taxon>
        <taxon>Fungi incertae sedis</taxon>
        <taxon>Microsporidia</taxon>
        <taxon>Nosematidae</taxon>
        <taxon>Vairimorpha</taxon>
    </lineage>
</organism>
<dbReference type="VEuPathDB" id="MicrosporidiaDB:NAPIS_ORF00657"/>
<name>T0L2J5_9MICR</name>
<protein>
    <submittedName>
        <fullName evidence="1">20s proteasome subunit</fullName>
    </submittedName>
</protein>
<dbReference type="OrthoDB" id="2189698at2759"/>
<dbReference type="EMBL" id="KE647094">
    <property type="protein sequence ID" value="EQB61772.1"/>
    <property type="molecule type" value="Genomic_DNA"/>
</dbReference>
<gene>
    <name evidence="1" type="ORF">NAPIS_ORF00657</name>
</gene>
<evidence type="ECO:0000313" key="2">
    <source>
        <dbReference type="Proteomes" id="UP000053780"/>
    </source>
</evidence>
<dbReference type="Gene3D" id="2.60.40.640">
    <property type="match status" value="1"/>
</dbReference>
<reference evidence="1 2" key="1">
    <citation type="journal article" date="2013" name="BMC Genomics">
        <title>Genome sequencing and comparative genomics of honey bee microsporidia, Nosema apis reveal novel insights into host-parasite interactions.</title>
        <authorList>
            <person name="Chen Yp."/>
            <person name="Pettis J.S."/>
            <person name="Zhao Y."/>
            <person name="Liu X."/>
            <person name="Tallon L.J."/>
            <person name="Sadzewicz L.D."/>
            <person name="Li R."/>
            <person name="Zheng H."/>
            <person name="Huang S."/>
            <person name="Zhang X."/>
            <person name="Hamilton M.C."/>
            <person name="Pernal S.F."/>
            <person name="Melathopoulos A.P."/>
            <person name="Yan X."/>
            <person name="Evans J.D."/>
        </authorList>
    </citation>
    <scope>NUCLEOTIDE SEQUENCE [LARGE SCALE GENOMIC DNA]</scope>
    <source>
        <strain evidence="1 2">BRL 01</strain>
    </source>
</reference>
<dbReference type="GO" id="GO:0000502">
    <property type="term" value="C:proteasome complex"/>
    <property type="evidence" value="ECO:0007669"/>
    <property type="project" value="UniProtKB-KW"/>
</dbReference>
<dbReference type="AlphaFoldDB" id="T0L2J5"/>
<accession>T0L2J5</accession>
<dbReference type="InterPro" id="IPR014752">
    <property type="entry name" value="Arrestin-like_C"/>
</dbReference>
<dbReference type="Proteomes" id="UP000053780">
    <property type="component" value="Unassembled WGS sequence"/>
</dbReference>